<dbReference type="EMBL" id="AEJC01000183">
    <property type="protein sequence ID" value="EKX66956.1"/>
    <property type="molecule type" value="Genomic_DNA"/>
</dbReference>
<accession>L1L1K5</accession>
<protein>
    <submittedName>
        <fullName evidence="1">Uncharacterized protein</fullName>
    </submittedName>
</protein>
<proteinExistence type="predicted"/>
<organism evidence="1 2">
    <name type="scientific">Streptomyces ipomoeae 91-03</name>
    <dbReference type="NCBI Taxonomy" id="698759"/>
    <lineage>
        <taxon>Bacteria</taxon>
        <taxon>Bacillati</taxon>
        <taxon>Actinomycetota</taxon>
        <taxon>Actinomycetes</taxon>
        <taxon>Kitasatosporales</taxon>
        <taxon>Streptomycetaceae</taxon>
        <taxon>Streptomyces</taxon>
    </lineage>
</organism>
<dbReference type="Proteomes" id="UP000010411">
    <property type="component" value="Unassembled WGS sequence"/>
</dbReference>
<name>L1L1K5_9ACTN</name>
<evidence type="ECO:0000313" key="1">
    <source>
        <dbReference type="EMBL" id="EKX66956.1"/>
    </source>
</evidence>
<comment type="caution">
    <text evidence="1">The sequence shown here is derived from an EMBL/GenBank/DDBJ whole genome shotgun (WGS) entry which is preliminary data.</text>
</comment>
<gene>
    <name evidence="1" type="ORF">STRIP9103_00788</name>
</gene>
<keyword evidence="2" id="KW-1185">Reference proteome</keyword>
<reference evidence="1 2" key="1">
    <citation type="submission" date="2012-11" db="EMBL/GenBank/DDBJ databases">
        <authorList>
            <person name="Huguet-Tapia J.C."/>
            <person name="Durkin A.S."/>
            <person name="Pettis G.S."/>
            <person name="Badger J.H."/>
        </authorList>
    </citation>
    <scope>NUCLEOTIDE SEQUENCE [LARGE SCALE GENOMIC DNA]</scope>
    <source>
        <strain evidence="1 2">91-03</strain>
    </source>
</reference>
<dbReference type="AlphaFoldDB" id="L1L1K5"/>
<evidence type="ECO:0000313" key="2">
    <source>
        <dbReference type="Proteomes" id="UP000010411"/>
    </source>
</evidence>
<feature type="non-terminal residue" evidence="1">
    <location>
        <position position="1"/>
    </location>
</feature>
<sequence>PVLQSLRPTLVVLEDLKRLAVAEDQPGGYAQQVHRGDRAVPLPQPLVHQRGAHLVVPGEQWFRIQRLQPCVVRVHEPALAQPGFHCHAAPLRHSPYRHPFGR</sequence>